<dbReference type="InterPro" id="IPR036188">
    <property type="entry name" value="FAD/NAD-bd_sf"/>
</dbReference>
<dbReference type="Proteomes" id="UP000176850">
    <property type="component" value="Unassembled WGS sequence"/>
</dbReference>
<gene>
    <name evidence="2" type="ORF">A2799_01820</name>
</gene>
<protein>
    <recommendedName>
        <fullName evidence="1">Amine oxidase domain-containing protein</fullName>
    </recommendedName>
</protein>
<name>A0A1F7GFS9_9BACT</name>
<dbReference type="EMBL" id="MFZH01000038">
    <property type="protein sequence ID" value="OGK17734.1"/>
    <property type="molecule type" value="Genomic_DNA"/>
</dbReference>
<sequence>MKIAILGGGITGLTAAYEAVVKGHIVTLYEKSPVLGGLATGFKEKGWEWPLERAYHHLFANDTDILNFAREIGFNKIYFTSPRTDSLFETKDGKLETFSLDTPQDLLRLPLLSLIDKLRAGMVFAYLKTSPFLAIFENMTCEEFCRRTMGDRVWNVLWEELFRKKFGKYAGNIVAAFIWARIKKRTKKLGYIEGGFQTFIDYLEAQCAERGVKIKKGHTIKKLTKKGSKYVIDGKEYDAVISTLPTHIMADLTQNIFSKHYLSRFEKLKYLWAHVIILKTAKPILKKTYWLSVCAKKVPFMVLVQHTNFVDKKHYGGQNLSYIGNYVDGDSALLKMSDIQAKTYSLNGLKKMGVTIDKKTTKIYQFKAPYAQPLFDNNFVQNKPDFITPSKNFFIANLDMTYPYDRGTNYAVKLGREVANVLPLDKSITL</sequence>
<reference evidence="2 3" key="1">
    <citation type="journal article" date="2016" name="Nat. Commun.">
        <title>Thousands of microbial genomes shed light on interconnected biogeochemical processes in an aquifer system.</title>
        <authorList>
            <person name="Anantharaman K."/>
            <person name="Brown C.T."/>
            <person name="Hug L.A."/>
            <person name="Sharon I."/>
            <person name="Castelle C.J."/>
            <person name="Probst A.J."/>
            <person name="Thomas B.C."/>
            <person name="Singh A."/>
            <person name="Wilkins M.J."/>
            <person name="Karaoz U."/>
            <person name="Brodie E.L."/>
            <person name="Williams K.H."/>
            <person name="Hubbard S.S."/>
            <person name="Banfield J.F."/>
        </authorList>
    </citation>
    <scope>NUCLEOTIDE SEQUENCE [LARGE SCALE GENOMIC DNA]</scope>
</reference>
<feature type="domain" description="Amine oxidase" evidence="1">
    <location>
        <begin position="10"/>
        <end position="366"/>
    </location>
</feature>
<dbReference type="Gene3D" id="3.90.660.20">
    <property type="entry name" value="Protoporphyrinogen oxidase, mitochondrial, domain 2"/>
    <property type="match status" value="1"/>
</dbReference>
<evidence type="ECO:0000313" key="3">
    <source>
        <dbReference type="Proteomes" id="UP000176850"/>
    </source>
</evidence>
<dbReference type="Gene3D" id="3.50.50.60">
    <property type="entry name" value="FAD/NAD(P)-binding domain"/>
    <property type="match status" value="1"/>
</dbReference>
<dbReference type="InterPro" id="IPR002937">
    <property type="entry name" value="Amino_oxidase"/>
</dbReference>
<evidence type="ECO:0000313" key="2">
    <source>
        <dbReference type="EMBL" id="OGK17734.1"/>
    </source>
</evidence>
<dbReference type="InterPro" id="IPR050464">
    <property type="entry name" value="Zeta_carotene_desat/Oxidored"/>
</dbReference>
<proteinExistence type="predicted"/>
<dbReference type="PANTHER" id="PTHR42923">
    <property type="entry name" value="PROTOPORPHYRINOGEN OXIDASE"/>
    <property type="match status" value="1"/>
</dbReference>
<dbReference type="Gene3D" id="1.10.3110.10">
    <property type="entry name" value="protoporphyrinogen ix oxidase, domain 3"/>
    <property type="match status" value="1"/>
</dbReference>
<dbReference type="Pfam" id="PF01593">
    <property type="entry name" value="Amino_oxidase"/>
    <property type="match status" value="1"/>
</dbReference>
<dbReference type="SUPFAM" id="SSF51905">
    <property type="entry name" value="FAD/NAD(P)-binding domain"/>
    <property type="match status" value="1"/>
</dbReference>
<organism evidence="2 3">
    <name type="scientific">Candidatus Roizmanbacteria bacterium RIFCSPHIGHO2_01_FULL_39_24</name>
    <dbReference type="NCBI Taxonomy" id="1802032"/>
    <lineage>
        <taxon>Bacteria</taxon>
        <taxon>Candidatus Roizmaniibacteriota</taxon>
    </lineage>
</organism>
<evidence type="ECO:0000259" key="1">
    <source>
        <dbReference type="Pfam" id="PF01593"/>
    </source>
</evidence>
<dbReference type="PRINTS" id="PR00419">
    <property type="entry name" value="ADXRDTASE"/>
</dbReference>
<dbReference type="NCBIfam" id="NF005560">
    <property type="entry name" value="PRK07233.1"/>
    <property type="match status" value="1"/>
</dbReference>
<accession>A0A1F7GFS9</accession>
<dbReference type="GO" id="GO:0016491">
    <property type="term" value="F:oxidoreductase activity"/>
    <property type="evidence" value="ECO:0007669"/>
    <property type="project" value="InterPro"/>
</dbReference>
<dbReference type="PANTHER" id="PTHR42923:SF46">
    <property type="entry name" value="AMINE OXIDASE"/>
    <property type="match status" value="1"/>
</dbReference>
<comment type="caution">
    <text evidence="2">The sequence shown here is derived from an EMBL/GenBank/DDBJ whole genome shotgun (WGS) entry which is preliminary data.</text>
</comment>
<dbReference type="AlphaFoldDB" id="A0A1F7GFS9"/>